<dbReference type="EMBL" id="CP014806">
    <property type="protein sequence ID" value="AMX00410.1"/>
    <property type="molecule type" value="Genomic_DNA"/>
</dbReference>
<dbReference type="OrthoDB" id="1919832at2"/>
<accession>A0A143HG32</accession>
<evidence type="ECO:0000313" key="1">
    <source>
        <dbReference type="EMBL" id="AMX00410.1"/>
    </source>
</evidence>
<proteinExistence type="predicted"/>
<dbReference type="STRING" id="241244.ATY39_13915"/>
<reference evidence="2" key="2">
    <citation type="submission" date="2016-03" db="EMBL/GenBank/DDBJ databases">
        <authorList>
            <person name="Ploux O."/>
        </authorList>
    </citation>
    <scope>NUCLEOTIDE SEQUENCE [LARGE SCALE GENOMIC DNA]</scope>
    <source>
        <strain evidence="2">PP9</strain>
    </source>
</reference>
<reference evidence="1 2" key="1">
    <citation type="journal article" date="2016" name="Genome Announc.">
        <title>Whole-Genome Sequence of Rummeliibacillus stabekisii Strain PP9 Isolated from Antarctic Soil.</title>
        <authorList>
            <person name="da Mota F.F."/>
            <person name="Vollu R.E."/>
            <person name="Jurelevicius D."/>
            <person name="Seldin L."/>
        </authorList>
    </citation>
    <scope>NUCLEOTIDE SEQUENCE [LARGE SCALE GENOMIC DNA]</scope>
    <source>
        <strain evidence="1 2">PP9</strain>
    </source>
</reference>
<organism evidence="1 2">
    <name type="scientific">Rummeliibacillus stabekisii</name>
    <dbReference type="NCBI Taxonomy" id="241244"/>
    <lineage>
        <taxon>Bacteria</taxon>
        <taxon>Bacillati</taxon>
        <taxon>Bacillota</taxon>
        <taxon>Bacilli</taxon>
        <taxon>Bacillales</taxon>
        <taxon>Caryophanaceae</taxon>
        <taxon>Rummeliibacillus</taxon>
    </lineage>
</organism>
<dbReference type="RefSeq" id="WP_066790750.1">
    <property type="nucleotide sequence ID" value="NZ_CP014806.1"/>
</dbReference>
<name>A0A143HG32_9BACL</name>
<dbReference type="InterPro" id="IPR054496">
    <property type="entry name" value="E217_GP41"/>
</dbReference>
<dbReference type="SUPFAM" id="SSF69279">
    <property type="entry name" value="Phage tail proteins"/>
    <property type="match status" value="1"/>
</dbReference>
<dbReference type="NCBIfam" id="NF047561">
    <property type="entry name" value="orf58_phage_fam"/>
    <property type="match status" value="1"/>
</dbReference>
<sequence length="268" mass="30230">MSEYFKRVIKVRTHNTTWTNDKLHIEFEVPFDDDHEPNRSTIRIYNLSHDSRAKFKRGNRLVLNAGYEGDVGVILDGEITRVRSEKVGPDRATIIKVLDTHGVTSKKTIKKTYKQKTNTSTIIRDLAHAIGLKLKVLDLPKDKVQKKGYNVTGNVLDAIERLADDCGASFYFSKGYLYIRDIRKGDNTKFTLTSSTGLIGSPDIFEKSYHGKTVKGFRVDALLQHKVSTASILTLKCQTVVGKFRVISGKHVANKSDFQTQFDCISSK</sequence>
<gene>
    <name evidence="1" type="ORF">ATY39_13915</name>
</gene>
<dbReference type="KEGG" id="rst:ATY39_13915"/>
<dbReference type="Pfam" id="PF22759">
    <property type="entry name" value="E217_GP41"/>
    <property type="match status" value="1"/>
</dbReference>
<dbReference type="Proteomes" id="UP000076021">
    <property type="component" value="Chromosome"/>
</dbReference>
<evidence type="ECO:0000313" key="2">
    <source>
        <dbReference type="Proteomes" id="UP000076021"/>
    </source>
</evidence>
<protein>
    <submittedName>
        <fullName evidence="1">Uncharacterized protein</fullName>
    </submittedName>
</protein>
<keyword evidence="2" id="KW-1185">Reference proteome</keyword>
<dbReference type="AlphaFoldDB" id="A0A143HG32"/>